<feature type="compositionally biased region" description="Low complexity" evidence="6">
    <location>
        <begin position="908"/>
        <end position="919"/>
    </location>
</feature>
<dbReference type="Pfam" id="PF01841">
    <property type="entry name" value="Transglut_core"/>
    <property type="match status" value="1"/>
</dbReference>
<dbReference type="Pfam" id="PF10404">
    <property type="entry name" value="BHD_2"/>
    <property type="match status" value="1"/>
</dbReference>
<comment type="similarity">
    <text evidence="2">Belongs to the XPC family.</text>
</comment>
<evidence type="ECO:0000313" key="10">
    <source>
        <dbReference type="EMBL" id="PSS06566.1"/>
    </source>
</evidence>
<dbReference type="GO" id="GO:0006289">
    <property type="term" value="P:nucleotide-excision repair"/>
    <property type="evidence" value="ECO:0007669"/>
    <property type="project" value="InterPro"/>
</dbReference>
<organism evidence="10 11">
    <name type="scientific">Hermanssonia centrifuga</name>
    <dbReference type="NCBI Taxonomy" id="98765"/>
    <lineage>
        <taxon>Eukaryota</taxon>
        <taxon>Fungi</taxon>
        <taxon>Dikarya</taxon>
        <taxon>Basidiomycota</taxon>
        <taxon>Agaricomycotina</taxon>
        <taxon>Agaricomycetes</taxon>
        <taxon>Polyporales</taxon>
        <taxon>Meruliaceae</taxon>
        <taxon>Hermanssonia</taxon>
    </lineage>
</organism>
<dbReference type="InterPro" id="IPR002931">
    <property type="entry name" value="Transglutaminase-like"/>
</dbReference>
<dbReference type="GO" id="GO:0071942">
    <property type="term" value="C:XPC complex"/>
    <property type="evidence" value="ECO:0007669"/>
    <property type="project" value="TreeGrafter"/>
</dbReference>
<evidence type="ECO:0000259" key="9">
    <source>
        <dbReference type="SMART" id="SM01032"/>
    </source>
</evidence>
<feature type="region of interest" description="Disordered" evidence="6">
    <location>
        <begin position="815"/>
        <end position="1010"/>
    </location>
</feature>
<feature type="region of interest" description="Disordered" evidence="6">
    <location>
        <begin position="248"/>
        <end position="361"/>
    </location>
</feature>
<dbReference type="GO" id="GO:0005737">
    <property type="term" value="C:cytoplasm"/>
    <property type="evidence" value="ECO:0007669"/>
    <property type="project" value="TreeGrafter"/>
</dbReference>
<keyword evidence="5" id="KW-0539">Nucleus</keyword>
<evidence type="ECO:0000256" key="4">
    <source>
        <dbReference type="ARBA" id="ARBA00023204"/>
    </source>
</evidence>
<evidence type="ECO:0000259" key="8">
    <source>
        <dbReference type="SMART" id="SM01031"/>
    </source>
</evidence>
<dbReference type="SUPFAM" id="SSF54001">
    <property type="entry name" value="Cysteine proteinases"/>
    <property type="match status" value="1"/>
</dbReference>
<feature type="compositionally biased region" description="Basic and acidic residues" evidence="6">
    <location>
        <begin position="994"/>
        <end position="1010"/>
    </location>
</feature>
<gene>
    <name evidence="10" type="ORF">PHLCEN_2v3624</name>
</gene>
<dbReference type="Pfam" id="PF10405">
    <property type="entry name" value="BHD_3"/>
    <property type="match status" value="1"/>
</dbReference>
<dbReference type="InterPro" id="IPR018326">
    <property type="entry name" value="Rad4_beta-hairpin_dom1"/>
</dbReference>
<evidence type="ECO:0000256" key="2">
    <source>
        <dbReference type="ARBA" id="ARBA00009525"/>
    </source>
</evidence>
<dbReference type="Gene3D" id="2.20.20.110">
    <property type="entry name" value="Rad4, beta-hairpin domain BHD1"/>
    <property type="match status" value="1"/>
</dbReference>
<dbReference type="InterPro" id="IPR018325">
    <property type="entry name" value="Rad4/PNGase_transGLS-fold"/>
</dbReference>
<keyword evidence="4" id="KW-0234">DNA repair</keyword>
<dbReference type="OrthoDB" id="300780at2759"/>
<dbReference type="Gene3D" id="3.30.70.2460">
    <property type="entry name" value="Rad4, beta-hairpin domain BHD3"/>
    <property type="match status" value="1"/>
</dbReference>
<dbReference type="Proteomes" id="UP000186601">
    <property type="component" value="Unassembled WGS sequence"/>
</dbReference>
<evidence type="ECO:0008006" key="12">
    <source>
        <dbReference type="Google" id="ProtNLM"/>
    </source>
</evidence>
<dbReference type="SMART" id="SM01032">
    <property type="entry name" value="BHD_3"/>
    <property type="match status" value="1"/>
</dbReference>
<dbReference type="InterPro" id="IPR004583">
    <property type="entry name" value="DNA_repair_Rad4"/>
</dbReference>
<dbReference type="AlphaFoldDB" id="A0A2R6QER6"/>
<evidence type="ECO:0000256" key="1">
    <source>
        <dbReference type="ARBA" id="ARBA00004123"/>
    </source>
</evidence>
<feature type="compositionally biased region" description="Acidic residues" evidence="6">
    <location>
        <begin position="272"/>
        <end position="285"/>
    </location>
</feature>
<dbReference type="EMBL" id="MLYV02000360">
    <property type="protein sequence ID" value="PSS06566.1"/>
    <property type="molecule type" value="Genomic_DNA"/>
</dbReference>
<protein>
    <recommendedName>
        <fullName evidence="12">Rad4-domain-containing protein</fullName>
    </recommendedName>
</protein>
<evidence type="ECO:0000256" key="6">
    <source>
        <dbReference type="SAM" id="MobiDB-lite"/>
    </source>
</evidence>
<dbReference type="Gene3D" id="3.90.260.10">
    <property type="entry name" value="Transglutaminase-like"/>
    <property type="match status" value="1"/>
</dbReference>
<evidence type="ECO:0000256" key="3">
    <source>
        <dbReference type="ARBA" id="ARBA00022763"/>
    </source>
</evidence>
<name>A0A2R6QER6_9APHY</name>
<comment type="caution">
    <text evidence="10">The sequence shown here is derived from an EMBL/GenBank/DDBJ whole genome shotgun (WGS) entry which is preliminary data.</text>
</comment>
<dbReference type="InterPro" id="IPR036985">
    <property type="entry name" value="Transglutaminase-like_sf"/>
</dbReference>
<dbReference type="STRING" id="98765.A0A2R6QER6"/>
<dbReference type="Pfam" id="PF10403">
    <property type="entry name" value="BHD_1"/>
    <property type="match status" value="1"/>
</dbReference>
<feature type="compositionally biased region" description="Basic and acidic residues" evidence="6">
    <location>
        <begin position="940"/>
        <end position="952"/>
    </location>
</feature>
<dbReference type="FunFam" id="3.30.70.2460:FF:000001">
    <property type="entry name" value="DNA repair protein Rad4 family"/>
    <property type="match status" value="1"/>
</dbReference>
<proteinExistence type="inferred from homology"/>
<feature type="domain" description="Rad4 beta-hairpin" evidence="7">
    <location>
        <begin position="482"/>
        <end position="532"/>
    </location>
</feature>
<keyword evidence="11" id="KW-1185">Reference proteome</keyword>
<sequence>MQTENSSNMGGDSDDDFDWEEVEVPVSNVDENTLATDYDVEEGLSATVKPNIEITLHARPKKDDAEKKRRAALYAERVSRLNCHKVHTVVLLGNARIRNNWLNDPLLHARLMSLTPLTIQNTFSVIHKSRIPEAVRRGRMFEYALNQLADWWYKTFTVEPTGHIRNRTYTEVQEVLAARSDLKGKRRAKDEDEDEDEEEVIRSEKSLMKHALMRRGSRDTSAQLFTALCRALGLPARLVVSLQSVPWQAGVGKPKPSAKKKGDKKGKAKATEDDENEDDDMEMEEIAILSSPALSGKEKATGSETFPGGGQRLDGSNTPNTDKGKGKQKAAPVITLRKSRGQKLGSAAKKPVKRERTPDPTETAPVFWTEVFSRADARWLPVDPIRNIVNKRKAFDPDSKFSTLPGTRVENRMVYVVALEEDGYARDVTPRYATEYGAKVSKMRQGGKGKREWWERVMAMVQRPYRLNRDDLEDEELHINQITEQMPTTMSGFKDHPLYVLARHLKRDEVIHPPVELGKFRGEPVYPRSSVVPLKTAENWMRQGRKVREGCQPMKWVKQRAVTVNKQRAVEMAMTDHENRMSASGSDQGEGFSSEKDVMQGLYACSQTEIYKPEPVINGKVPKNDFGNIDLYVPSMLPAGAVYIPYKGASKVARQLGFDYAEAVTGFEFRKRRAIPIISGVVIAAENKDAVLEAYHAAEQEAEHRRRTKRQEQVLKRWQRLVHGLRIRHRLQQQYADRDPPQPARNNLVVEVEAGGFLETADDVVQPYTLPRNLHDEPKSPTAGLSEIYPVKILHGDSKQTADETLTGVVSFDNDESQASEDLPEEASMHEPSGSVEYGYDPKSNVVPKSMRELAEEAERALEEAVVHHSLDGAEYRPSPPPEAQNEKTTGPVNGHVISTGHTRGSRSKTSTPSTAKTSNRGSTPKVTLKVTTRQGRKRAREDNVSDSDADKSGAISPSKASPVKRSRASKPSTPAVKSDRVLRTRAPKNAGKLQEEREQDEAYKRAVAE</sequence>
<evidence type="ECO:0000313" key="11">
    <source>
        <dbReference type="Proteomes" id="UP000186601"/>
    </source>
</evidence>
<keyword evidence="3" id="KW-0227">DNA damage</keyword>
<dbReference type="SMART" id="SM01030">
    <property type="entry name" value="BHD_1"/>
    <property type="match status" value="1"/>
</dbReference>
<dbReference type="GO" id="GO:0003684">
    <property type="term" value="F:damaged DNA binding"/>
    <property type="evidence" value="ECO:0007669"/>
    <property type="project" value="InterPro"/>
</dbReference>
<feature type="compositionally biased region" description="Basic residues" evidence="6">
    <location>
        <begin position="256"/>
        <end position="268"/>
    </location>
</feature>
<dbReference type="Pfam" id="PF03835">
    <property type="entry name" value="Rad4"/>
    <property type="match status" value="1"/>
</dbReference>
<feature type="compositionally biased region" description="Acidic residues" evidence="6">
    <location>
        <begin position="815"/>
        <end position="825"/>
    </location>
</feature>
<dbReference type="PANTHER" id="PTHR12135">
    <property type="entry name" value="DNA REPAIR PROTEIN XP-C / RAD4"/>
    <property type="match status" value="1"/>
</dbReference>
<evidence type="ECO:0000259" key="7">
    <source>
        <dbReference type="SMART" id="SM01030"/>
    </source>
</evidence>
<reference evidence="10 11" key="1">
    <citation type="submission" date="2018-02" db="EMBL/GenBank/DDBJ databases">
        <title>Genome sequence of the basidiomycete white-rot fungus Phlebia centrifuga.</title>
        <authorList>
            <person name="Granchi Z."/>
            <person name="Peng M."/>
            <person name="de Vries R.P."/>
            <person name="Hilden K."/>
            <person name="Makela M.R."/>
            <person name="Grigoriev I."/>
            <person name="Riley R."/>
        </authorList>
    </citation>
    <scope>NUCLEOTIDE SEQUENCE [LARGE SCALE GENOMIC DNA]</scope>
    <source>
        <strain evidence="10 11">FBCC195</strain>
    </source>
</reference>
<feature type="compositionally biased region" description="Basic and acidic residues" evidence="6">
    <location>
        <begin position="850"/>
        <end position="875"/>
    </location>
</feature>
<dbReference type="GO" id="GO:0003697">
    <property type="term" value="F:single-stranded DNA binding"/>
    <property type="evidence" value="ECO:0007669"/>
    <property type="project" value="TreeGrafter"/>
</dbReference>
<dbReference type="GO" id="GO:0000111">
    <property type="term" value="C:nucleotide-excision repair factor 2 complex"/>
    <property type="evidence" value="ECO:0007669"/>
    <property type="project" value="TreeGrafter"/>
</dbReference>
<feature type="compositionally biased region" description="Polar residues" evidence="6">
    <location>
        <begin position="920"/>
        <end position="934"/>
    </location>
</feature>
<accession>A0A2R6QER6</accession>
<feature type="domain" description="Rad4 beta-hairpin" evidence="9">
    <location>
        <begin position="621"/>
        <end position="695"/>
    </location>
</feature>
<dbReference type="InterPro" id="IPR038765">
    <property type="entry name" value="Papain-like_cys_pep_sf"/>
</dbReference>
<dbReference type="PANTHER" id="PTHR12135:SF0">
    <property type="entry name" value="DNA REPAIR PROTEIN COMPLEMENTING XP-C CELLS"/>
    <property type="match status" value="1"/>
</dbReference>
<feature type="region of interest" description="Disordered" evidence="6">
    <location>
        <begin position="182"/>
        <end position="201"/>
    </location>
</feature>
<dbReference type="InterPro" id="IPR042488">
    <property type="entry name" value="Rad4_BHD3_sf"/>
</dbReference>
<feature type="domain" description="Rad4 beta-hairpin" evidence="8">
    <location>
        <begin position="534"/>
        <end position="614"/>
    </location>
</feature>
<dbReference type="SMART" id="SM01031">
    <property type="entry name" value="BHD_2"/>
    <property type="match status" value="1"/>
</dbReference>
<dbReference type="InterPro" id="IPR018328">
    <property type="entry name" value="Rad4_beta-hairpin_dom3"/>
</dbReference>
<dbReference type="GO" id="GO:0006298">
    <property type="term" value="P:mismatch repair"/>
    <property type="evidence" value="ECO:0007669"/>
    <property type="project" value="TreeGrafter"/>
</dbReference>
<evidence type="ECO:0000256" key="5">
    <source>
        <dbReference type="ARBA" id="ARBA00023242"/>
    </source>
</evidence>
<comment type="subcellular location">
    <subcellularLocation>
        <location evidence="1">Nucleus</location>
    </subcellularLocation>
</comment>
<dbReference type="InterPro" id="IPR018327">
    <property type="entry name" value="BHD_2"/>
</dbReference>